<name>A0AAE1KTN4_PETCI</name>
<dbReference type="AlphaFoldDB" id="A0AAE1KTN4"/>
<protein>
    <submittedName>
        <fullName evidence="1">Uncharacterized protein</fullName>
    </submittedName>
</protein>
<gene>
    <name evidence="1" type="ORF">Pcinc_012363</name>
</gene>
<dbReference type="Proteomes" id="UP001286313">
    <property type="component" value="Unassembled WGS sequence"/>
</dbReference>
<evidence type="ECO:0000313" key="1">
    <source>
        <dbReference type="EMBL" id="KAK3883327.1"/>
    </source>
</evidence>
<accession>A0AAE1KTN4</accession>
<comment type="caution">
    <text evidence="1">The sequence shown here is derived from an EMBL/GenBank/DDBJ whole genome shotgun (WGS) entry which is preliminary data.</text>
</comment>
<proteinExistence type="predicted"/>
<reference evidence="1" key="1">
    <citation type="submission" date="2023-10" db="EMBL/GenBank/DDBJ databases">
        <title>Genome assemblies of two species of porcelain crab, Petrolisthes cinctipes and Petrolisthes manimaculis (Anomura: Porcellanidae).</title>
        <authorList>
            <person name="Angst P."/>
        </authorList>
    </citation>
    <scope>NUCLEOTIDE SEQUENCE</scope>
    <source>
        <strain evidence="1">PB745_01</strain>
        <tissue evidence="1">Gill</tissue>
    </source>
</reference>
<evidence type="ECO:0000313" key="2">
    <source>
        <dbReference type="Proteomes" id="UP001286313"/>
    </source>
</evidence>
<keyword evidence="2" id="KW-1185">Reference proteome</keyword>
<sequence>MAGEFKLPTFTYNINAWFSHVDALWPKDYSDEKIYRSLLLALPTDAVCLLQALHTTPTNGTSYETAKASLLQALGRPKQSYLSELDNLQARGRRPSLLLSHIRSLTIAAGTPFPDELLRHLVLQLMSPQLRLNLANISATTTLQEFITNADILQDAYMSTISTATKSTIHPPLHHLPHLSYPNVSTVINECTNIRSSHSVMSANSVNMDTVNTVNECTNIPSSDSVMSANIPSSDSVMSANIPSSHSVISANSVNMDTVKQGDRANSELISILPQVLDSVLRRLENMERCFSAHSDISAPSYVQKFSAPPSVQKYSPPSKVHNFNTNYNNSGSVALKCVIVIAGSIMRR</sequence>
<dbReference type="EMBL" id="JAWQEG010000998">
    <property type="protein sequence ID" value="KAK3883327.1"/>
    <property type="molecule type" value="Genomic_DNA"/>
</dbReference>
<organism evidence="1 2">
    <name type="scientific">Petrolisthes cinctipes</name>
    <name type="common">Flat porcelain crab</name>
    <dbReference type="NCBI Taxonomy" id="88211"/>
    <lineage>
        <taxon>Eukaryota</taxon>
        <taxon>Metazoa</taxon>
        <taxon>Ecdysozoa</taxon>
        <taxon>Arthropoda</taxon>
        <taxon>Crustacea</taxon>
        <taxon>Multicrustacea</taxon>
        <taxon>Malacostraca</taxon>
        <taxon>Eumalacostraca</taxon>
        <taxon>Eucarida</taxon>
        <taxon>Decapoda</taxon>
        <taxon>Pleocyemata</taxon>
        <taxon>Anomura</taxon>
        <taxon>Galatheoidea</taxon>
        <taxon>Porcellanidae</taxon>
        <taxon>Petrolisthes</taxon>
    </lineage>
</organism>